<proteinExistence type="predicted"/>
<gene>
    <name evidence="2" type="ORF">EG68_02295</name>
</gene>
<feature type="region of interest" description="Disordered" evidence="1">
    <location>
        <begin position="92"/>
        <end position="123"/>
    </location>
</feature>
<dbReference type="EMBL" id="JTDE01000443">
    <property type="protein sequence ID" value="KAF7261236.1"/>
    <property type="molecule type" value="Genomic_DNA"/>
</dbReference>
<accession>A0A8S9Z6S5</accession>
<evidence type="ECO:0000313" key="2">
    <source>
        <dbReference type="EMBL" id="KAF7261236.1"/>
    </source>
</evidence>
<comment type="caution">
    <text evidence="2">The sequence shown here is derived from an EMBL/GenBank/DDBJ whole genome shotgun (WGS) entry which is preliminary data.</text>
</comment>
<protein>
    <recommendedName>
        <fullName evidence="4">DUF4806 domain-containing protein</fullName>
    </recommendedName>
</protein>
<dbReference type="AlphaFoldDB" id="A0A8S9Z6S5"/>
<sequence length="123" mass="14102">MNEQKRKLAVRFLSRFEGGKLCSVMRKICQCLFSDKFAQNFSWTNVRQHGRKLKGSNIMLVIRESIVNNASLNASIDAVVIFVRKWFNNAHDRSGGRADRKRQHKGGTGHPSTHHPETHFNVL</sequence>
<dbReference type="OrthoDB" id="10071708at2759"/>
<name>A0A8S9Z6S5_9TREM</name>
<evidence type="ECO:0000256" key="1">
    <source>
        <dbReference type="SAM" id="MobiDB-lite"/>
    </source>
</evidence>
<keyword evidence="3" id="KW-1185">Reference proteome</keyword>
<organism evidence="2 3">
    <name type="scientific">Paragonimus skrjabini miyazakii</name>
    <dbReference type="NCBI Taxonomy" id="59628"/>
    <lineage>
        <taxon>Eukaryota</taxon>
        <taxon>Metazoa</taxon>
        <taxon>Spiralia</taxon>
        <taxon>Lophotrochozoa</taxon>
        <taxon>Platyhelminthes</taxon>
        <taxon>Trematoda</taxon>
        <taxon>Digenea</taxon>
        <taxon>Plagiorchiida</taxon>
        <taxon>Troglotremata</taxon>
        <taxon>Troglotrematidae</taxon>
        <taxon>Paragonimus</taxon>
    </lineage>
</organism>
<evidence type="ECO:0008006" key="4">
    <source>
        <dbReference type="Google" id="ProtNLM"/>
    </source>
</evidence>
<evidence type="ECO:0000313" key="3">
    <source>
        <dbReference type="Proteomes" id="UP000822476"/>
    </source>
</evidence>
<feature type="compositionally biased region" description="Basic and acidic residues" evidence="1">
    <location>
        <begin position="114"/>
        <end position="123"/>
    </location>
</feature>
<reference evidence="2" key="1">
    <citation type="submission" date="2019-07" db="EMBL/GenBank/DDBJ databases">
        <title>Annotation for the trematode Paragonimus miyazaki's.</title>
        <authorList>
            <person name="Choi Y.-J."/>
        </authorList>
    </citation>
    <scope>NUCLEOTIDE SEQUENCE</scope>
    <source>
        <strain evidence="2">Japan</strain>
    </source>
</reference>
<dbReference type="Proteomes" id="UP000822476">
    <property type="component" value="Unassembled WGS sequence"/>
</dbReference>